<dbReference type="InterPro" id="IPR016009">
    <property type="entry name" value="tRNA_MeTrfase_TRMD/TRM10"/>
</dbReference>
<proteinExistence type="inferred from homology"/>
<evidence type="ECO:0000256" key="7">
    <source>
        <dbReference type="ARBA" id="ARBA00022490"/>
    </source>
</evidence>
<dbReference type="InterPro" id="IPR029026">
    <property type="entry name" value="tRNA_m1G_MTases_N"/>
</dbReference>
<dbReference type="EC" id="2.1.1.228" evidence="5 15"/>
<keyword evidence="9 15" id="KW-0808">Transferase</keyword>
<evidence type="ECO:0000256" key="1">
    <source>
        <dbReference type="ARBA" id="ARBA00002634"/>
    </source>
</evidence>
<evidence type="ECO:0000259" key="18">
    <source>
        <dbReference type="Pfam" id="PF01746"/>
    </source>
</evidence>
<dbReference type="InterPro" id="IPR002649">
    <property type="entry name" value="tRNA_m1G_MeTrfase_TrmD"/>
</dbReference>
<dbReference type="Pfam" id="PF01746">
    <property type="entry name" value="tRNA_m1G_MT"/>
    <property type="match status" value="1"/>
</dbReference>
<evidence type="ECO:0000256" key="17">
    <source>
        <dbReference type="RuleBase" id="RU003464"/>
    </source>
</evidence>
<dbReference type="PIRSF" id="PIRSF000386">
    <property type="entry name" value="tRNA_mtase"/>
    <property type="match status" value="1"/>
</dbReference>
<evidence type="ECO:0000256" key="12">
    <source>
        <dbReference type="ARBA" id="ARBA00029736"/>
    </source>
</evidence>
<dbReference type="InterPro" id="IPR029028">
    <property type="entry name" value="Alpha/beta_knot_MTases"/>
</dbReference>
<dbReference type="PANTHER" id="PTHR46417:SF1">
    <property type="entry name" value="TRNA (GUANINE-N(1)-)-METHYLTRANSFERASE"/>
    <property type="match status" value="1"/>
</dbReference>
<feature type="binding site" evidence="15 16">
    <location>
        <begin position="132"/>
        <end position="137"/>
    </location>
    <ligand>
        <name>S-adenosyl-L-methionine</name>
        <dbReference type="ChEBI" id="CHEBI:59789"/>
    </ligand>
</feature>
<organism evidence="19">
    <name type="scientific">Geobacter metallireducens</name>
    <dbReference type="NCBI Taxonomy" id="28232"/>
    <lineage>
        <taxon>Bacteria</taxon>
        <taxon>Pseudomonadati</taxon>
        <taxon>Thermodesulfobacteriota</taxon>
        <taxon>Desulfuromonadia</taxon>
        <taxon>Geobacterales</taxon>
        <taxon>Geobacteraceae</taxon>
        <taxon>Geobacter</taxon>
    </lineage>
</organism>
<comment type="subunit">
    <text evidence="4 15 17">Homodimer.</text>
</comment>
<comment type="catalytic activity">
    <reaction evidence="14 15 17">
        <text>guanosine(37) in tRNA + S-adenosyl-L-methionine = N(1)-methylguanosine(37) in tRNA + S-adenosyl-L-homocysteine + H(+)</text>
        <dbReference type="Rhea" id="RHEA:36899"/>
        <dbReference type="Rhea" id="RHEA-COMP:10145"/>
        <dbReference type="Rhea" id="RHEA-COMP:10147"/>
        <dbReference type="ChEBI" id="CHEBI:15378"/>
        <dbReference type="ChEBI" id="CHEBI:57856"/>
        <dbReference type="ChEBI" id="CHEBI:59789"/>
        <dbReference type="ChEBI" id="CHEBI:73542"/>
        <dbReference type="ChEBI" id="CHEBI:74269"/>
        <dbReference type="EC" id="2.1.1.228"/>
    </reaction>
</comment>
<dbReference type="Gene3D" id="1.10.1270.20">
    <property type="entry name" value="tRNA(m1g37)methyltransferase, domain 2"/>
    <property type="match status" value="1"/>
</dbReference>
<dbReference type="PANTHER" id="PTHR46417">
    <property type="entry name" value="TRNA (GUANINE-N(1)-)-METHYLTRANSFERASE"/>
    <property type="match status" value="1"/>
</dbReference>
<keyword evidence="11 15" id="KW-0819">tRNA processing</keyword>
<keyword evidence="8 15" id="KW-0489">Methyltransferase</keyword>
<evidence type="ECO:0000313" key="19">
    <source>
        <dbReference type="EMBL" id="HEN42797.1"/>
    </source>
</evidence>
<evidence type="ECO:0000256" key="11">
    <source>
        <dbReference type="ARBA" id="ARBA00022694"/>
    </source>
</evidence>
<evidence type="ECO:0000256" key="10">
    <source>
        <dbReference type="ARBA" id="ARBA00022691"/>
    </source>
</evidence>
<comment type="caution">
    <text evidence="19">The sequence shown here is derived from an EMBL/GenBank/DDBJ whole genome shotgun (WGS) entry which is preliminary data.</text>
</comment>
<dbReference type="FunFam" id="1.10.1270.20:FF:000001">
    <property type="entry name" value="tRNA (guanine-N(1)-)-methyltransferase"/>
    <property type="match status" value="1"/>
</dbReference>
<keyword evidence="10 15" id="KW-0949">S-adenosyl-L-methionine</keyword>
<evidence type="ECO:0000256" key="5">
    <source>
        <dbReference type="ARBA" id="ARBA00012807"/>
    </source>
</evidence>
<evidence type="ECO:0000256" key="13">
    <source>
        <dbReference type="ARBA" id="ARBA00033392"/>
    </source>
</evidence>
<dbReference type="FunFam" id="3.40.1280.10:FF:000001">
    <property type="entry name" value="tRNA (guanine-N(1)-)-methyltransferase"/>
    <property type="match status" value="1"/>
</dbReference>
<accession>A0A831UD28</accession>
<evidence type="ECO:0000256" key="15">
    <source>
        <dbReference type="HAMAP-Rule" id="MF_00605"/>
    </source>
</evidence>
<sequence length="245" mass="27214">MKFDILTLFPAMFEGPLTESIIRRAIESGLLEIRLHQIRDFATDRHKVVDDAPYGGGDGMVMKIEPIAACLEAVKAERPKARVLLATPRGRLFDHAAARELSREEEVIIICGRYEGVDERVRELFVDDEFSIGDFVLTGGELAAMVMVDATVRFVPGVLGSPGSAETDTFSDGLLEYPQYTRPADFRGHPVPPVLLSGNHAEVARWRRRKALEKTLQTRPELLERAVLSSDDRRCLKELAGEVAG</sequence>
<evidence type="ECO:0000256" key="9">
    <source>
        <dbReference type="ARBA" id="ARBA00022679"/>
    </source>
</evidence>
<reference evidence="19" key="1">
    <citation type="journal article" date="2020" name="mSystems">
        <title>Genome- and Community-Level Interaction Insights into Carbon Utilization and Element Cycling Functions of Hydrothermarchaeota in Hydrothermal Sediment.</title>
        <authorList>
            <person name="Zhou Z."/>
            <person name="Liu Y."/>
            <person name="Xu W."/>
            <person name="Pan J."/>
            <person name="Luo Z.H."/>
            <person name="Li M."/>
        </authorList>
    </citation>
    <scope>NUCLEOTIDE SEQUENCE [LARGE SCALE GENOMIC DNA]</scope>
    <source>
        <strain evidence="19">SpSt-349</strain>
    </source>
</reference>
<feature type="domain" description="tRNA methyltransferase TRMD/TRM10-type" evidence="18">
    <location>
        <begin position="1"/>
        <end position="224"/>
    </location>
</feature>
<dbReference type="NCBIfam" id="NF000648">
    <property type="entry name" value="PRK00026.1"/>
    <property type="match status" value="1"/>
</dbReference>
<dbReference type="GO" id="GO:0052906">
    <property type="term" value="F:tRNA (guanine(37)-N1)-methyltransferase activity"/>
    <property type="evidence" value="ECO:0007669"/>
    <property type="project" value="UniProtKB-UniRule"/>
</dbReference>
<evidence type="ECO:0000256" key="6">
    <source>
        <dbReference type="ARBA" id="ARBA00014679"/>
    </source>
</evidence>
<evidence type="ECO:0000256" key="2">
    <source>
        <dbReference type="ARBA" id="ARBA00004496"/>
    </source>
</evidence>
<dbReference type="GO" id="GO:0002939">
    <property type="term" value="P:tRNA N1-guanine methylation"/>
    <property type="evidence" value="ECO:0007669"/>
    <property type="project" value="TreeGrafter"/>
</dbReference>
<gene>
    <name evidence="15 19" type="primary">trmD</name>
    <name evidence="19" type="ORF">ENQ87_10570</name>
</gene>
<keyword evidence="7 15" id="KW-0963">Cytoplasm</keyword>
<protein>
    <recommendedName>
        <fullName evidence="6 15">tRNA (guanine-N(1)-)-methyltransferase</fullName>
        <ecNumber evidence="5 15">2.1.1.228</ecNumber>
    </recommendedName>
    <alternativeName>
        <fullName evidence="12 15">M1G-methyltransferase</fullName>
    </alternativeName>
    <alternativeName>
        <fullName evidence="13 15">tRNA [GM37] methyltransferase</fullName>
    </alternativeName>
</protein>
<dbReference type="HAMAP" id="MF_00605">
    <property type="entry name" value="TrmD"/>
    <property type="match status" value="1"/>
</dbReference>
<dbReference type="InterPro" id="IPR023148">
    <property type="entry name" value="tRNA_m1G_MeTrfase_C_sf"/>
</dbReference>
<name>A0A831UD28_GEOME</name>
<evidence type="ECO:0000256" key="4">
    <source>
        <dbReference type="ARBA" id="ARBA00011738"/>
    </source>
</evidence>
<evidence type="ECO:0000256" key="3">
    <source>
        <dbReference type="ARBA" id="ARBA00007630"/>
    </source>
</evidence>
<evidence type="ECO:0000256" key="14">
    <source>
        <dbReference type="ARBA" id="ARBA00047783"/>
    </source>
</evidence>
<dbReference type="NCBIfam" id="TIGR00088">
    <property type="entry name" value="trmD"/>
    <property type="match status" value="1"/>
</dbReference>
<comment type="similarity">
    <text evidence="3 15 17">Belongs to the RNA methyltransferase TrmD family.</text>
</comment>
<dbReference type="SUPFAM" id="SSF75217">
    <property type="entry name" value="alpha/beta knot"/>
    <property type="match status" value="1"/>
</dbReference>
<comment type="subcellular location">
    <subcellularLocation>
        <location evidence="2 15 17">Cytoplasm</location>
    </subcellularLocation>
</comment>
<evidence type="ECO:0000256" key="8">
    <source>
        <dbReference type="ARBA" id="ARBA00022603"/>
    </source>
</evidence>
<evidence type="ECO:0000256" key="16">
    <source>
        <dbReference type="PIRSR" id="PIRSR000386-1"/>
    </source>
</evidence>
<feature type="binding site" evidence="15 16">
    <location>
        <position position="112"/>
    </location>
    <ligand>
        <name>S-adenosyl-L-methionine</name>
        <dbReference type="ChEBI" id="CHEBI:59789"/>
    </ligand>
</feature>
<comment type="function">
    <text evidence="1 15 17">Specifically methylates guanosine-37 in various tRNAs.</text>
</comment>
<dbReference type="EMBL" id="DSOV01000044">
    <property type="protein sequence ID" value="HEN42797.1"/>
    <property type="molecule type" value="Genomic_DNA"/>
</dbReference>
<dbReference type="AlphaFoldDB" id="A0A831UD28"/>
<dbReference type="Gene3D" id="3.40.1280.10">
    <property type="match status" value="1"/>
</dbReference>
<dbReference type="GO" id="GO:0005829">
    <property type="term" value="C:cytosol"/>
    <property type="evidence" value="ECO:0007669"/>
    <property type="project" value="TreeGrafter"/>
</dbReference>
<dbReference type="CDD" id="cd18080">
    <property type="entry name" value="TrmD-like"/>
    <property type="match status" value="1"/>
</dbReference>